<dbReference type="EMBL" id="KV878680">
    <property type="protein sequence ID" value="OJJ76377.1"/>
    <property type="molecule type" value="Genomic_DNA"/>
</dbReference>
<name>A0A1L9UXB6_ASPBC</name>
<proteinExistence type="predicted"/>
<dbReference type="Proteomes" id="UP000184499">
    <property type="component" value="Unassembled WGS sequence"/>
</dbReference>
<organism evidence="1 2">
    <name type="scientific">Aspergillus brasiliensis (strain CBS 101740 / IMI 381727 / IBT 21946)</name>
    <dbReference type="NCBI Taxonomy" id="767769"/>
    <lineage>
        <taxon>Eukaryota</taxon>
        <taxon>Fungi</taxon>
        <taxon>Dikarya</taxon>
        <taxon>Ascomycota</taxon>
        <taxon>Pezizomycotina</taxon>
        <taxon>Eurotiomycetes</taxon>
        <taxon>Eurotiomycetidae</taxon>
        <taxon>Eurotiales</taxon>
        <taxon>Aspergillaceae</taxon>
        <taxon>Aspergillus</taxon>
        <taxon>Aspergillus subgen. Circumdati</taxon>
    </lineage>
</organism>
<sequence>MPRARQLGVLAAKKQTRTRTTLFPPNLLPSSAAVVLGQDKTSRSLGPVLGRSALSFSVLGRGVKEKKEKKLIKKVVHGILLISSLSPYLPFRSGPPFLSSPSSSSPPSPLFCSLLRIFLPPRFPFSALLWTLPSLPSSLPKSRQADKLRYMP</sequence>
<evidence type="ECO:0000313" key="1">
    <source>
        <dbReference type="EMBL" id="OJJ76377.1"/>
    </source>
</evidence>
<dbReference type="RefSeq" id="XP_067483624.1">
    <property type="nucleotide sequence ID" value="XM_067624418.1"/>
</dbReference>
<evidence type="ECO:0000313" key="2">
    <source>
        <dbReference type="Proteomes" id="UP000184499"/>
    </source>
</evidence>
<reference evidence="2" key="1">
    <citation type="journal article" date="2017" name="Genome Biol.">
        <title>Comparative genomics reveals high biological diversity and specific adaptations in the industrially and medically important fungal genus Aspergillus.</title>
        <authorList>
            <person name="de Vries R.P."/>
            <person name="Riley R."/>
            <person name="Wiebenga A."/>
            <person name="Aguilar-Osorio G."/>
            <person name="Amillis S."/>
            <person name="Uchima C.A."/>
            <person name="Anderluh G."/>
            <person name="Asadollahi M."/>
            <person name="Askin M."/>
            <person name="Barry K."/>
            <person name="Battaglia E."/>
            <person name="Bayram O."/>
            <person name="Benocci T."/>
            <person name="Braus-Stromeyer S.A."/>
            <person name="Caldana C."/>
            <person name="Canovas D."/>
            <person name="Cerqueira G.C."/>
            <person name="Chen F."/>
            <person name="Chen W."/>
            <person name="Choi C."/>
            <person name="Clum A."/>
            <person name="Dos Santos R.A."/>
            <person name="Damasio A.R."/>
            <person name="Diallinas G."/>
            <person name="Emri T."/>
            <person name="Fekete E."/>
            <person name="Flipphi M."/>
            <person name="Freyberg S."/>
            <person name="Gallo A."/>
            <person name="Gournas C."/>
            <person name="Habgood R."/>
            <person name="Hainaut M."/>
            <person name="Harispe M.L."/>
            <person name="Henrissat B."/>
            <person name="Hilden K.S."/>
            <person name="Hope R."/>
            <person name="Hossain A."/>
            <person name="Karabika E."/>
            <person name="Karaffa L."/>
            <person name="Karanyi Z."/>
            <person name="Krasevec N."/>
            <person name="Kuo A."/>
            <person name="Kusch H."/>
            <person name="LaButti K."/>
            <person name="Lagendijk E.L."/>
            <person name="Lapidus A."/>
            <person name="Levasseur A."/>
            <person name="Lindquist E."/>
            <person name="Lipzen A."/>
            <person name="Logrieco A.F."/>
            <person name="MacCabe A."/>
            <person name="Maekelae M.R."/>
            <person name="Malavazi I."/>
            <person name="Melin P."/>
            <person name="Meyer V."/>
            <person name="Mielnichuk N."/>
            <person name="Miskei M."/>
            <person name="Molnar A.P."/>
            <person name="Mule G."/>
            <person name="Ngan C.Y."/>
            <person name="Orejas M."/>
            <person name="Orosz E."/>
            <person name="Ouedraogo J.P."/>
            <person name="Overkamp K.M."/>
            <person name="Park H.-S."/>
            <person name="Perrone G."/>
            <person name="Piumi F."/>
            <person name="Punt P.J."/>
            <person name="Ram A.F."/>
            <person name="Ramon A."/>
            <person name="Rauscher S."/>
            <person name="Record E."/>
            <person name="Riano-Pachon D.M."/>
            <person name="Robert V."/>
            <person name="Roehrig J."/>
            <person name="Ruller R."/>
            <person name="Salamov A."/>
            <person name="Salih N.S."/>
            <person name="Samson R.A."/>
            <person name="Sandor E."/>
            <person name="Sanguinetti M."/>
            <person name="Schuetze T."/>
            <person name="Sepcic K."/>
            <person name="Shelest E."/>
            <person name="Sherlock G."/>
            <person name="Sophianopoulou V."/>
            <person name="Squina F.M."/>
            <person name="Sun H."/>
            <person name="Susca A."/>
            <person name="Todd R.B."/>
            <person name="Tsang A."/>
            <person name="Unkles S.E."/>
            <person name="van de Wiele N."/>
            <person name="van Rossen-Uffink D."/>
            <person name="Oliveira J.V."/>
            <person name="Vesth T.C."/>
            <person name="Visser J."/>
            <person name="Yu J.-H."/>
            <person name="Zhou M."/>
            <person name="Andersen M.R."/>
            <person name="Archer D.B."/>
            <person name="Baker S.E."/>
            <person name="Benoit I."/>
            <person name="Brakhage A.A."/>
            <person name="Braus G.H."/>
            <person name="Fischer R."/>
            <person name="Frisvad J.C."/>
            <person name="Goldman G.H."/>
            <person name="Houbraken J."/>
            <person name="Oakley B."/>
            <person name="Pocsi I."/>
            <person name="Scazzocchio C."/>
            <person name="Seiboth B."/>
            <person name="vanKuyk P.A."/>
            <person name="Wortman J."/>
            <person name="Dyer P.S."/>
            <person name="Grigoriev I.V."/>
        </authorList>
    </citation>
    <scope>NUCLEOTIDE SEQUENCE [LARGE SCALE GENOMIC DNA]</scope>
    <source>
        <strain evidence="2">CBS 101740 / IMI 381727 / IBT 21946</strain>
    </source>
</reference>
<dbReference type="AlphaFoldDB" id="A0A1L9UXB6"/>
<protein>
    <submittedName>
        <fullName evidence="1">Uncharacterized protein</fullName>
    </submittedName>
</protein>
<gene>
    <name evidence="1" type="ORF">ASPBRDRAFT_407209</name>
</gene>
<dbReference type="VEuPathDB" id="FungiDB:ASPBRDRAFT_407209"/>
<accession>A0A1L9UXB6</accession>
<dbReference type="GeneID" id="93576906"/>
<keyword evidence="2" id="KW-1185">Reference proteome</keyword>